<evidence type="ECO:0000256" key="1">
    <source>
        <dbReference type="SAM" id="MobiDB-lite"/>
    </source>
</evidence>
<proteinExistence type="predicted"/>
<feature type="domain" description="No apical meristem-associated C-terminal" evidence="2">
    <location>
        <begin position="36"/>
        <end position="140"/>
    </location>
</feature>
<gene>
    <name evidence="3" type="ORF">Dsin_015758</name>
</gene>
<name>A0AAE0AD26_9ROSI</name>
<dbReference type="InterPro" id="IPR029466">
    <property type="entry name" value="NAM-associated_C"/>
</dbReference>
<dbReference type="EMBL" id="JANJYJ010000005">
    <property type="protein sequence ID" value="KAK3211052.1"/>
    <property type="molecule type" value="Genomic_DNA"/>
</dbReference>
<reference evidence="3" key="1">
    <citation type="journal article" date="2023" name="Plant J.">
        <title>Genome sequences and population genomics provide insights into the demographic history, inbreeding, and mutation load of two 'living fossil' tree species of Dipteronia.</title>
        <authorList>
            <person name="Feng Y."/>
            <person name="Comes H.P."/>
            <person name="Chen J."/>
            <person name="Zhu S."/>
            <person name="Lu R."/>
            <person name="Zhang X."/>
            <person name="Li P."/>
            <person name="Qiu J."/>
            <person name="Olsen K.M."/>
            <person name="Qiu Y."/>
        </authorList>
    </citation>
    <scope>NUCLEOTIDE SEQUENCE</scope>
    <source>
        <strain evidence="3">NBL</strain>
    </source>
</reference>
<comment type="caution">
    <text evidence="3">The sequence shown here is derived from an EMBL/GenBank/DDBJ whole genome shotgun (WGS) entry which is preliminary data.</text>
</comment>
<dbReference type="AlphaFoldDB" id="A0AAE0AD26"/>
<protein>
    <recommendedName>
        <fullName evidence="2">No apical meristem-associated C-terminal domain-containing protein</fullName>
    </recommendedName>
</protein>
<evidence type="ECO:0000313" key="3">
    <source>
        <dbReference type="EMBL" id="KAK3211052.1"/>
    </source>
</evidence>
<sequence length="143" mass="16090">MTSPHQSSSYTVEEDTHLCHITQAKILLTQDKKYKKGFKFDHVRPILKDFQKFTDNDSVTSAFRRQSGNFVSSQEDSPTLESPTSVSHGLSSFSLNITNDDFGGSSSQRPIGVKKAKLKRRAEDDNSKFMDTSKEGQQQLIEV</sequence>
<accession>A0AAE0AD26</accession>
<keyword evidence="4" id="KW-1185">Reference proteome</keyword>
<evidence type="ECO:0000259" key="2">
    <source>
        <dbReference type="Pfam" id="PF14303"/>
    </source>
</evidence>
<evidence type="ECO:0000313" key="4">
    <source>
        <dbReference type="Proteomes" id="UP001281410"/>
    </source>
</evidence>
<feature type="compositionally biased region" description="Basic and acidic residues" evidence="1">
    <location>
        <begin position="121"/>
        <end position="134"/>
    </location>
</feature>
<dbReference type="Proteomes" id="UP001281410">
    <property type="component" value="Unassembled WGS sequence"/>
</dbReference>
<feature type="region of interest" description="Disordered" evidence="1">
    <location>
        <begin position="68"/>
        <end position="143"/>
    </location>
</feature>
<feature type="compositionally biased region" description="Polar residues" evidence="1">
    <location>
        <begin position="68"/>
        <end position="109"/>
    </location>
</feature>
<organism evidence="3 4">
    <name type="scientific">Dipteronia sinensis</name>
    <dbReference type="NCBI Taxonomy" id="43782"/>
    <lineage>
        <taxon>Eukaryota</taxon>
        <taxon>Viridiplantae</taxon>
        <taxon>Streptophyta</taxon>
        <taxon>Embryophyta</taxon>
        <taxon>Tracheophyta</taxon>
        <taxon>Spermatophyta</taxon>
        <taxon>Magnoliopsida</taxon>
        <taxon>eudicotyledons</taxon>
        <taxon>Gunneridae</taxon>
        <taxon>Pentapetalae</taxon>
        <taxon>rosids</taxon>
        <taxon>malvids</taxon>
        <taxon>Sapindales</taxon>
        <taxon>Sapindaceae</taxon>
        <taxon>Hippocastanoideae</taxon>
        <taxon>Acereae</taxon>
        <taxon>Dipteronia</taxon>
    </lineage>
</organism>
<dbReference type="Pfam" id="PF14303">
    <property type="entry name" value="NAM-associated"/>
    <property type="match status" value="1"/>
</dbReference>